<comment type="caution">
    <text evidence="1">The sequence shown here is derived from an EMBL/GenBank/DDBJ whole genome shotgun (WGS) entry which is preliminary data.</text>
</comment>
<dbReference type="RefSeq" id="WP_377477421.1">
    <property type="nucleotide sequence ID" value="NZ_JBHLWO010000002.1"/>
</dbReference>
<evidence type="ECO:0000313" key="1">
    <source>
        <dbReference type="EMBL" id="MFC0320225.1"/>
    </source>
</evidence>
<dbReference type="Gene3D" id="3.40.50.300">
    <property type="entry name" value="P-loop containing nucleotide triphosphate hydrolases"/>
    <property type="match status" value="2"/>
</dbReference>
<organism evidence="1 2">
    <name type="scientific">Olivibacter oleidegradans</name>
    <dbReference type="NCBI Taxonomy" id="760123"/>
    <lineage>
        <taxon>Bacteria</taxon>
        <taxon>Pseudomonadati</taxon>
        <taxon>Bacteroidota</taxon>
        <taxon>Sphingobacteriia</taxon>
        <taxon>Sphingobacteriales</taxon>
        <taxon>Sphingobacteriaceae</taxon>
        <taxon>Olivibacter</taxon>
    </lineage>
</organism>
<dbReference type="SUPFAM" id="SSF52540">
    <property type="entry name" value="P-loop containing nucleoside triphosphate hydrolases"/>
    <property type="match status" value="1"/>
</dbReference>
<gene>
    <name evidence="1" type="ORF">ACFFI0_18005</name>
</gene>
<dbReference type="InterPro" id="IPR027417">
    <property type="entry name" value="P-loop_NTPase"/>
</dbReference>
<protein>
    <submittedName>
        <fullName evidence="1">KGGVGR-motif variant AAA ATPase</fullName>
    </submittedName>
</protein>
<keyword evidence="2" id="KW-1185">Reference proteome</keyword>
<dbReference type="Proteomes" id="UP001589774">
    <property type="component" value="Unassembled WGS sequence"/>
</dbReference>
<sequence length="971" mass="114182">MIQIYLTIKTIEEELTSLLKQKKIIDFRIYLKANNYISIYIIGEESLVTLLRKKLQNTRIEIEAFSTDGSDDYLKDLYFSNDNKVNTFDSDRKLVNLLNFYEKSAVKSFSKVPIATFYSYKGGVGRSTTLASCASYLSIHYRKTVLIIDCDFEAPGFTNFFLNDPGEPFYNNGVIEYLLDKEFLDQEINVRSYVWEASKAYSGEGEIFIMPSGNLNNNIFENFNDRDHYLKGLSRIDFSEKTYITDQFRQLIRELIDELSPDVILLDSRTGFNDIFGITAFQLSDLVIGFFGNNVQSLPGIHFFIDSLLQRDYLTGLMVNSVIPASNKRRWFKGFKEQVEAYISQKSSSLAINSGINTDDINIEMFPITRHEILESLGTNEEDVLDFVDFIQSKTFPDHVDLFEKINSLLEDFKRPLKEEKIYDNSNNVEIEHETDPIDGVPIPLAKRLSESREEEENAKSVARNEISTYDTKMNVLTKLQERMPELYAEDIRDFEKEYNEGRYFYRNCMSDLFNLDKIIVLGNKGTGKTYMYRSLKNGNIVNELKKRANKLNIDYQFIHLILKGRYFIDTTKFDGIESFSPEKFYERFWQVYIWNVLCTEIKEYLSFNPQVDVFPISDNTQTAVKFKEIITDDLKMIKVENDLEIIDTALKHKGDRHIIIIFDELDHVVKPHMWPDRIAPLINLCKKFVFSRIYPKMFLRSDLFEKIANVNNIQALNNRSINIEWTREELFAYFFKLILSNSKEDFYKLMRIYGDYPTNHIAKIRREIDKHDKQPAADEYLLKHLTATFFGKYADINNTPRFGESYDWFFKNLKNANDTISLRPFIDLLAEAVKWAINEDRAEKPILPQYYYTHGRARGKAVERHFNDLAKEKGNGDLIYIFQYIRDDADSRFKVLELPQKEFYDLLDRIIIKYKENLQCKTKEEMIELLKVNGILIDRFHRTGSRNNVQKRYQFALLYKYYLGLKNRIR</sequence>
<dbReference type="PANTHER" id="PTHR13696">
    <property type="entry name" value="P-LOOP CONTAINING NUCLEOSIDE TRIPHOSPHATE HYDROLASE"/>
    <property type="match status" value="1"/>
</dbReference>
<dbReference type="EMBL" id="JBHLWO010000002">
    <property type="protein sequence ID" value="MFC0320225.1"/>
    <property type="molecule type" value="Genomic_DNA"/>
</dbReference>
<dbReference type="InterPro" id="IPR050678">
    <property type="entry name" value="DNA_Partitioning_ATPase"/>
</dbReference>
<accession>A0ABV6HMV6</accession>
<dbReference type="NCBIfam" id="NF047398">
    <property type="entry name" value="AAA_KGGVGR"/>
    <property type="match status" value="1"/>
</dbReference>
<reference evidence="1 2" key="1">
    <citation type="submission" date="2024-09" db="EMBL/GenBank/DDBJ databases">
        <authorList>
            <person name="Sun Q."/>
            <person name="Mori K."/>
        </authorList>
    </citation>
    <scope>NUCLEOTIDE SEQUENCE [LARGE SCALE GENOMIC DNA]</scope>
    <source>
        <strain evidence="1 2">CCM 7765</strain>
    </source>
</reference>
<proteinExistence type="predicted"/>
<name>A0ABV6HMV6_9SPHI</name>
<dbReference type="PANTHER" id="PTHR13696:SF52">
    <property type="entry name" value="PARA FAMILY PROTEIN CT_582"/>
    <property type="match status" value="1"/>
</dbReference>
<evidence type="ECO:0000313" key="2">
    <source>
        <dbReference type="Proteomes" id="UP001589774"/>
    </source>
</evidence>